<feature type="compositionally biased region" description="Low complexity" evidence="1">
    <location>
        <begin position="86"/>
        <end position="105"/>
    </location>
</feature>
<dbReference type="Pfam" id="PF13399">
    <property type="entry name" value="LytR_C"/>
    <property type="match status" value="1"/>
</dbReference>
<keyword evidence="2" id="KW-0812">Transmembrane</keyword>
<organism evidence="4 5">
    <name type="scientific">Serinibacter arcticus</name>
    <dbReference type="NCBI Taxonomy" id="1655435"/>
    <lineage>
        <taxon>Bacteria</taxon>
        <taxon>Bacillati</taxon>
        <taxon>Actinomycetota</taxon>
        <taxon>Actinomycetes</taxon>
        <taxon>Micrococcales</taxon>
        <taxon>Beutenbergiaceae</taxon>
        <taxon>Serinibacter</taxon>
    </lineage>
</organism>
<evidence type="ECO:0000313" key="4">
    <source>
        <dbReference type="EMBL" id="TGO05766.1"/>
    </source>
</evidence>
<dbReference type="Proteomes" id="UP000297318">
    <property type="component" value="Unassembled WGS sequence"/>
</dbReference>
<feature type="domain" description="LytR/CpsA/Psr regulator C-terminal" evidence="3">
    <location>
        <begin position="115"/>
        <end position="199"/>
    </location>
</feature>
<comment type="caution">
    <text evidence="4">The sequence shown here is derived from an EMBL/GenBank/DDBJ whole genome shotgun (WGS) entry which is preliminary data.</text>
</comment>
<gene>
    <name evidence="4" type="ORF">SERN_1770</name>
</gene>
<dbReference type="Gene3D" id="3.30.70.2390">
    <property type="match status" value="1"/>
</dbReference>
<dbReference type="OrthoDB" id="5147502at2"/>
<evidence type="ECO:0000259" key="3">
    <source>
        <dbReference type="Pfam" id="PF13399"/>
    </source>
</evidence>
<name>A0A4Z1E1M4_9MICO</name>
<dbReference type="AlphaFoldDB" id="A0A4Z1E1M4"/>
<proteinExistence type="predicted"/>
<keyword evidence="2" id="KW-0472">Membrane</keyword>
<protein>
    <recommendedName>
        <fullName evidence="3">LytR/CpsA/Psr regulator C-terminal domain-containing protein</fullName>
    </recommendedName>
</protein>
<evidence type="ECO:0000313" key="5">
    <source>
        <dbReference type="Proteomes" id="UP000297318"/>
    </source>
</evidence>
<feature type="transmembrane region" description="Helical" evidence="2">
    <location>
        <begin position="35"/>
        <end position="54"/>
    </location>
</feature>
<keyword evidence="2" id="KW-1133">Transmembrane helix</keyword>
<reference evidence="4 5" key="1">
    <citation type="submission" date="2018-11" db="EMBL/GenBank/DDBJ databases">
        <title>Complete genome sequencing of the Actinobacteria Serinibacter sp. K3-2.</title>
        <authorList>
            <person name="Rakitin A.L."/>
            <person name="Beletsky A.V."/>
            <person name="Mardanov A.V."/>
            <person name="Ravin N.V."/>
            <person name="Gromova A.S."/>
            <person name="Filippova S.N."/>
            <person name="Gal'Chenko V.F."/>
        </authorList>
    </citation>
    <scope>NUCLEOTIDE SEQUENCE [LARGE SCALE GENOMIC DNA]</scope>
    <source>
        <strain evidence="4 5">K3-2</strain>
    </source>
</reference>
<evidence type="ECO:0000256" key="1">
    <source>
        <dbReference type="SAM" id="MobiDB-lite"/>
    </source>
</evidence>
<evidence type="ECO:0000256" key="2">
    <source>
        <dbReference type="SAM" id="Phobius"/>
    </source>
</evidence>
<dbReference type="EMBL" id="RHPJ01000002">
    <property type="protein sequence ID" value="TGO05766.1"/>
    <property type="molecule type" value="Genomic_DNA"/>
</dbReference>
<sequence length="201" mass="21181">MAQDDYDYPEDEFDVLGNDRTPAAVHRAPRPWWRVWGPLIAVVVLAPLIAYGLVQLGTGGDTDPEPAATSSEQPAETEAPPEGEESTAPTEGESTPAPEETTPVEPEAPPIDQAVEVRVLNGAGVSGLAGRVGDTVSADGWTTVVPGNYTSPQPQDSTIFYNNADLLDEAQALGELLGIGPIVELADVPAITVVLRPDFEE</sequence>
<keyword evidence="5" id="KW-1185">Reference proteome</keyword>
<dbReference type="RefSeq" id="WP_135849716.1">
    <property type="nucleotide sequence ID" value="NZ_RHPJ01000002.1"/>
</dbReference>
<dbReference type="InterPro" id="IPR027381">
    <property type="entry name" value="LytR/CpsA/Psr_C"/>
</dbReference>
<feature type="region of interest" description="Disordered" evidence="1">
    <location>
        <begin position="60"/>
        <end position="107"/>
    </location>
</feature>
<accession>A0A4Z1E1M4</accession>